<dbReference type="Pfam" id="PF08522">
    <property type="entry name" value="BT_3987-like_N"/>
    <property type="match status" value="1"/>
</dbReference>
<dbReference type="EMBL" id="LT608328">
    <property type="protein sequence ID" value="SCM59061.1"/>
    <property type="molecule type" value="Genomic_DNA"/>
</dbReference>
<keyword evidence="4" id="KW-1185">Reference proteome</keyword>
<dbReference type="SUPFAM" id="SSF49785">
    <property type="entry name" value="Galactose-binding domain-like"/>
    <property type="match status" value="1"/>
</dbReference>
<evidence type="ECO:0000313" key="3">
    <source>
        <dbReference type="EMBL" id="SCM59061.1"/>
    </source>
</evidence>
<dbReference type="AlphaFoldDB" id="A0A1G4G995"/>
<evidence type="ECO:0000259" key="2">
    <source>
        <dbReference type="PROSITE" id="PS50022"/>
    </source>
</evidence>
<dbReference type="InterPro" id="IPR008979">
    <property type="entry name" value="Galactose-bd-like_sf"/>
</dbReference>
<accession>A0A1G4G995</accession>
<feature type="signal peptide" evidence="1">
    <location>
        <begin position="1"/>
        <end position="22"/>
    </location>
</feature>
<protein>
    <submittedName>
        <fullName evidence="3">Sialidase, exo-alpha-sialidase</fullName>
    </submittedName>
</protein>
<reference evidence="3 4" key="1">
    <citation type="submission" date="2016-08" db="EMBL/GenBank/DDBJ databases">
        <authorList>
            <person name="Seilhamer J.J."/>
        </authorList>
    </citation>
    <scope>NUCLEOTIDE SEQUENCE [LARGE SCALE GENOMIC DNA]</scope>
    <source>
        <strain evidence="3">ING2-E5A</strain>
    </source>
</reference>
<dbReference type="InterPro" id="IPR013728">
    <property type="entry name" value="BT_3987-like_N"/>
</dbReference>
<dbReference type="RefSeq" id="WP_071137403.1">
    <property type="nucleotide sequence ID" value="NZ_DUQN01000051.1"/>
</dbReference>
<evidence type="ECO:0000313" key="4">
    <source>
        <dbReference type="Proteomes" id="UP000178485"/>
    </source>
</evidence>
<dbReference type="Pfam" id="PF00754">
    <property type="entry name" value="F5_F8_type_C"/>
    <property type="match status" value="1"/>
</dbReference>
<dbReference type="InterPro" id="IPR000421">
    <property type="entry name" value="FA58C"/>
</dbReference>
<keyword evidence="1" id="KW-0732">Signal</keyword>
<name>A0A1G4G995_9BACT</name>
<evidence type="ECO:0000256" key="1">
    <source>
        <dbReference type="SAM" id="SignalP"/>
    </source>
</evidence>
<organism evidence="3 4">
    <name type="scientific">Petrimonas mucosa</name>
    <dbReference type="NCBI Taxonomy" id="1642646"/>
    <lineage>
        <taxon>Bacteria</taxon>
        <taxon>Pseudomonadati</taxon>
        <taxon>Bacteroidota</taxon>
        <taxon>Bacteroidia</taxon>
        <taxon>Bacteroidales</taxon>
        <taxon>Dysgonomonadaceae</taxon>
        <taxon>Petrimonas</taxon>
    </lineage>
</organism>
<feature type="chain" id="PRO_5009603990" evidence="1">
    <location>
        <begin position="23"/>
        <end position="315"/>
    </location>
</feature>
<feature type="domain" description="F5/8 type C" evidence="2">
    <location>
        <begin position="160"/>
        <end position="301"/>
    </location>
</feature>
<dbReference type="Proteomes" id="UP000178485">
    <property type="component" value="Chromosome i"/>
</dbReference>
<gene>
    <name evidence="3" type="ORF">ING2E5A_2250</name>
</gene>
<dbReference type="STRING" id="1642646.ING2E5A_2250"/>
<dbReference type="KEGG" id="pmuc:ING2E5A_2250"/>
<dbReference type="Gene3D" id="2.60.120.260">
    <property type="entry name" value="Galactose-binding domain-like"/>
    <property type="match status" value="1"/>
</dbReference>
<sequence>MKNRIALLLCACWGIFALNSCNDPYPETIELEQFMYISLSGAADNPVIKAVEVDRNTTFPITISYGGTTNYNQGEYVAQIAVDNSLVSSYNSTNNTSYLQLPEGSFSLDKTSVTIENGSRISDPIVVTIEAQKINFEHEYLLPVTIQSVTEGKVPLNEELRTVYYVVKGKEYDWEKKSWKVIAYRSQWNDDWAVSKIFDGDKNSTWHSDPFNEEINGMPQWFVVDMKKVRPAIRGFLIWQRQDDHGMEPKHVVFSVSEDNENWTVVLEETNLSNDYSKELDYRTTNPVPGRYLKVEIKATWGASPWTYFGEITPY</sequence>
<dbReference type="Gene3D" id="2.60.40.1740">
    <property type="entry name" value="hypothetical protein (bacova_03559)"/>
    <property type="match status" value="1"/>
</dbReference>
<dbReference type="PROSITE" id="PS50022">
    <property type="entry name" value="FA58C_3"/>
    <property type="match status" value="1"/>
</dbReference>
<proteinExistence type="predicted"/>